<feature type="region of interest" description="Disordered" evidence="1">
    <location>
        <begin position="1"/>
        <end position="25"/>
    </location>
</feature>
<feature type="compositionally biased region" description="Polar residues" evidence="1">
    <location>
        <begin position="1"/>
        <end position="11"/>
    </location>
</feature>
<comment type="caution">
    <text evidence="2">The sequence shown here is derived from an EMBL/GenBank/DDBJ whole genome shotgun (WGS) entry which is preliminary data.</text>
</comment>
<proteinExistence type="predicted"/>
<protein>
    <submittedName>
        <fullName evidence="2">Uncharacterized protein</fullName>
    </submittedName>
</protein>
<keyword evidence="3" id="KW-1185">Reference proteome</keyword>
<dbReference type="EMBL" id="AFNV02000012">
    <property type="protein sequence ID" value="ERJ19158.1"/>
    <property type="molecule type" value="Genomic_DNA"/>
</dbReference>
<name>U2FYC7_9GAMM</name>
<reference evidence="2 3" key="2">
    <citation type="journal article" date="2013" name="PLoS ONE">
        <title>INDIGO - INtegrated Data Warehouse of MIcrobial GenOmes with Examples from the Red Sea Extremophiles.</title>
        <authorList>
            <person name="Alam I."/>
            <person name="Antunes A."/>
            <person name="Kamau A.A."/>
            <person name="Ba Alawi W."/>
            <person name="Kalkatawi M."/>
            <person name="Stingl U."/>
            <person name="Bajic V.B."/>
        </authorList>
    </citation>
    <scope>NUCLEOTIDE SEQUENCE [LARGE SCALE GENOMIC DNA]</scope>
    <source>
        <strain evidence="2 3">E1L3A</strain>
    </source>
</reference>
<dbReference type="STRING" id="1033802.SSPSH_001997"/>
<dbReference type="Proteomes" id="UP000006242">
    <property type="component" value="Unassembled WGS sequence"/>
</dbReference>
<organism evidence="2 3">
    <name type="scientific">Salinisphaera shabanensis E1L3A</name>
    <dbReference type="NCBI Taxonomy" id="1033802"/>
    <lineage>
        <taxon>Bacteria</taxon>
        <taxon>Pseudomonadati</taxon>
        <taxon>Pseudomonadota</taxon>
        <taxon>Gammaproteobacteria</taxon>
        <taxon>Salinisphaerales</taxon>
        <taxon>Salinisphaeraceae</taxon>
        <taxon>Salinisphaera</taxon>
    </lineage>
</organism>
<accession>U2FYC7</accession>
<sequence>MSVPANISNAPRQKAMPTHGQRDADRGRKTLLVAMVPSALSYIAEPRCLRTLEIVFVPKKPCH</sequence>
<reference evidence="2 3" key="1">
    <citation type="journal article" date="2011" name="J. Bacteriol.">
        <title>Genome sequence of Salinisphaera shabanensis, a gammaproteobacterium from the harsh, variable environment of the brine-seawater interface of the Shaban Deep in the Red Sea.</title>
        <authorList>
            <person name="Antunes A."/>
            <person name="Alam I."/>
            <person name="Bajic V.B."/>
            <person name="Stingl U."/>
        </authorList>
    </citation>
    <scope>NUCLEOTIDE SEQUENCE [LARGE SCALE GENOMIC DNA]</scope>
    <source>
        <strain evidence="2 3">E1L3A</strain>
    </source>
</reference>
<evidence type="ECO:0000313" key="2">
    <source>
        <dbReference type="EMBL" id="ERJ19158.1"/>
    </source>
</evidence>
<dbReference type="AlphaFoldDB" id="U2FYC7"/>
<gene>
    <name evidence="2" type="ORF">SSPSH_001997</name>
</gene>
<evidence type="ECO:0000256" key="1">
    <source>
        <dbReference type="SAM" id="MobiDB-lite"/>
    </source>
</evidence>
<evidence type="ECO:0000313" key="3">
    <source>
        <dbReference type="Proteomes" id="UP000006242"/>
    </source>
</evidence>